<dbReference type="RefSeq" id="WP_067517498.1">
    <property type="nucleotide sequence ID" value="NZ_JABELX010000010.1"/>
</dbReference>
<organism evidence="2 3">
    <name type="scientific">Nocardia uniformis</name>
    <dbReference type="NCBI Taxonomy" id="53432"/>
    <lineage>
        <taxon>Bacteria</taxon>
        <taxon>Bacillati</taxon>
        <taxon>Actinomycetota</taxon>
        <taxon>Actinomycetes</taxon>
        <taxon>Mycobacteriales</taxon>
        <taxon>Nocardiaceae</taxon>
        <taxon>Nocardia</taxon>
    </lineage>
</organism>
<dbReference type="EMBL" id="JABELX010000010">
    <property type="protein sequence ID" value="NNH73522.1"/>
    <property type="molecule type" value="Genomic_DNA"/>
</dbReference>
<evidence type="ECO:0000313" key="2">
    <source>
        <dbReference type="EMBL" id="NNH73522.1"/>
    </source>
</evidence>
<protein>
    <submittedName>
        <fullName evidence="2">YbaB/EbfC family nucleoid-associated protein</fullName>
    </submittedName>
</protein>
<gene>
    <name evidence="2" type="ORF">HLB23_27320</name>
</gene>
<keyword evidence="3" id="KW-1185">Reference proteome</keyword>
<evidence type="ECO:0000256" key="1">
    <source>
        <dbReference type="SAM" id="MobiDB-lite"/>
    </source>
</evidence>
<feature type="region of interest" description="Disordered" evidence="1">
    <location>
        <begin position="96"/>
        <end position="136"/>
    </location>
</feature>
<reference evidence="2 3" key="1">
    <citation type="submission" date="2020-05" db="EMBL/GenBank/DDBJ databases">
        <title>MicrobeNet Type strains.</title>
        <authorList>
            <person name="Nicholson A.C."/>
        </authorList>
    </citation>
    <scope>NUCLEOTIDE SEQUENCE [LARGE SCALE GENOMIC DNA]</scope>
    <source>
        <strain evidence="2 3">JCM 3224</strain>
    </source>
</reference>
<name>A0A849C4G4_9NOCA</name>
<dbReference type="Proteomes" id="UP000586827">
    <property type="component" value="Unassembled WGS sequence"/>
</dbReference>
<comment type="caution">
    <text evidence="2">The sequence shown here is derived from an EMBL/GenBank/DDBJ whole genome shotgun (WGS) entry which is preliminary data.</text>
</comment>
<accession>A0A849C4G4</accession>
<evidence type="ECO:0000313" key="3">
    <source>
        <dbReference type="Proteomes" id="UP000586827"/>
    </source>
</evidence>
<dbReference type="AlphaFoldDB" id="A0A849C4G4"/>
<proteinExistence type="predicted"/>
<sequence>MSEDGRFEEIARKARHVQDAVERVRASVSAPGVRIEVAADGRITGLELTDPTLAEAISAAHSQALRQADERVAKLRRELADDPIVSSMLRRFIASDIATPNSAEPAPRWKPAHPEDTDDYENPHALPPDVRRRYGL</sequence>